<evidence type="ECO:0000256" key="3">
    <source>
        <dbReference type="SAM" id="SignalP"/>
    </source>
</evidence>
<protein>
    <submittedName>
        <fullName evidence="4">TolC family protein</fullName>
    </submittedName>
</protein>
<keyword evidence="3" id="KW-0732">Signal</keyword>
<gene>
    <name evidence="4" type="ORF">QEH59_10710</name>
</gene>
<feature type="signal peptide" evidence="3">
    <location>
        <begin position="1"/>
        <end position="25"/>
    </location>
</feature>
<dbReference type="PANTHER" id="PTHR30203:SF24">
    <property type="entry name" value="BLR4935 PROTEIN"/>
    <property type="match status" value="1"/>
</dbReference>
<dbReference type="Gene3D" id="1.20.1600.10">
    <property type="entry name" value="Outer membrane efflux proteins (OEP)"/>
    <property type="match status" value="1"/>
</dbReference>
<dbReference type="PANTHER" id="PTHR30203">
    <property type="entry name" value="OUTER MEMBRANE CATION EFFLUX PROTEIN"/>
    <property type="match status" value="1"/>
</dbReference>
<dbReference type="InterPro" id="IPR003423">
    <property type="entry name" value="OMP_efflux"/>
</dbReference>
<organism evidence="4 5">
    <name type="scientific">Thalassobacterium sedimentorum</name>
    <dbReference type="NCBI Taxonomy" id="3041258"/>
    <lineage>
        <taxon>Bacteria</taxon>
        <taxon>Pseudomonadati</taxon>
        <taxon>Verrucomicrobiota</taxon>
        <taxon>Opitutia</taxon>
        <taxon>Puniceicoccales</taxon>
        <taxon>Coraliomargaritaceae</taxon>
        <taxon>Thalassobacterium</taxon>
    </lineage>
</organism>
<dbReference type="SUPFAM" id="SSF56954">
    <property type="entry name" value="Outer membrane efflux proteins (OEP)"/>
    <property type="match status" value="1"/>
</dbReference>
<dbReference type="Proteomes" id="UP001243717">
    <property type="component" value="Unassembled WGS sequence"/>
</dbReference>
<keyword evidence="2" id="KW-0175">Coiled coil</keyword>
<feature type="chain" id="PRO_5046666962" evidence="3">
    <location>
        <begin position="26"/>
        <end position="424"/>
    </location>
</feature>
<comment type="similarity">
    <text evidence="1">Belongs to the outer membrane factor (OMF) (TC 1.B.17) family.</text>
</comment>
<accession>A0ABU1AJT6</accession>
<dbReference type="EMBL" id="JARXIC010000015">
    <property type="protein sequence ID" value="MDQ8194899.1"/>
    <property type="molecule type" value="Genomic_DNA"/>
</dbReference>
<dbReference type="Pfam" id="PF02321">
    <property type="entry name" value="OEP"/>
    <property type="match status" value="1"/>
</dbReference>
<name>A0ABU1AJT6_9BACT</name>
<comment type="caution">
    <text evidence="4">The sequence shown here is derived from an EMBL/GenBank/DDBJ whole genome shotgun (WGS) entry which is preliminary data.</text>
</comment>
<keyword evidence="5" id="KW-1185">Reference proteome</keyword>
<feature type="coiled-coil region" evidence="2">
    <location>
        <begin position="101"/>
        <end position="135"/>
    </location>
</feature>
<evidence type="ECO:0000313" key="4">
    <source>
        <dbReference type="EMBL" id="MDQ8194899.1"/>
    </source>
</evidence>
<reference evidence="4 5" key="1">
    <citation type="submission" date="2023-04" db="EMBL/GenBank/DDBJ databases">
        <title>A novel bacteria isolated from coastal sediment.</title>
        <authorList>
            <person name="Liu X.-J."/>
            <person name="Du Z.-J."/>
        </authorList>
    </citation>
    <scope>NUCLEOTIDE SEQUENCE [LARGE SCALE GENOMIC DNA]</scope>
    <source>
        <strain evidence="4 5">SDUM461004</strain>
    </source>
</reference>
<evidence type="ECO:0000256" key="1">
    <source>
        <dbReference type="ARBA" id="ARBA00007613"/>
    </source>
</evidence>
<evidence type="ECO:0000313" key="5">
    <source>
        <dbReference type="Proteomes" id="UP001243717"/>
    </source>
</evidence>
<proteinExistence type="inferred from homology"/>
<dbReference type="InterPro" id="IPR010131">
    <property type="entry name" value="MdtP/NodT-like"/>
</dbReference>
<dbReference type="RefSeq" id="WP_308985363.1">
    <property type="nucleotide sequence ID" value="NZ_JARXIC010000015.1"/>
</dbReference>
<sequence>MYSKFYFMRALLCVALLIGAGELSAQSKVQLSSEQAVQLALENQPLLLAAQAVVAQAEGRLLQAGRLSNPELGLSYQGDQAFNDEGEQNFGLAFTQRFPVTNRLKLERALAQKEIEVARAEIEEQMRELKLQVRLAVVTLATTQAEWALRSQLTELNRNFLKFIESRVQTGEASTVEVDQLQMALYVTEQEAHHLEHQLIVDRAALNELMGMPADYEFELSTPLATPTHAPSFPEFSQARLEQHPSYRLRQLLLELAEGRIASARAERWADVAIQIFYKEERSMDAPEGLGRGRSFGLGISVPLPLHDRNQGNIAASRAARNEMQWRLQSIASKLQIEAKLQSELASELYHQAEKYETQLRAVLDRNAAAMQTAYTNGQISLPELFQSQEQQLKIQSTQIEVLSELKKSKIRWSAATDVELAGL</sequence>
<evidence type="ECO:0000256" key="2">
    <source>
        <dbReference type="SAM" id="Coils"/>
    </source>
</evidence>